<evidence type="ECO:0000259" key="1">
    <source>
        <dbReference type="Pfam" id="PF13358"/>
    </source>
</evidence>
<feature type="domain" description="Tc1-like transposase DDE" evidence="1">
    <location>
        <begin position="3"/>
        <end position="55"/>
    </location>
</feature>
<dbReference type="Pfam" id="PF13358">
    <property type="entry name" value="DDE_3"/>
    <property type="match status" value="1"/>
</dbReference>
<protein>
    <recommendedName>
        <fullName evidence="1">Tc1-like transposase DDE domain-containing protein</fullName>
    </recommendedName>
</protein>
<proteinExistence type="predicted"/>
<dbReference type="EMBL" id="JABFTP020000062">
    <property type="protein sequence ID" value="KAL3273661.1"/>
    <property type="molecule type" value="Genomic_DNA"/>
</dbReference>
<evidence type="ECO:0000313" key="3">
    <source>
        <dbReference type="Proteomes" id="UP001516400"/>
    </source>
</evidence>
<dbReference type="InterPro" id="IPR036397">
    <property type="entry name" value="RNaseH_sf"/>
</dbReference>
<comment type="caution">
    <text evidence="2">The sequence shown here is derived from an EMBL/GenBank/DDBJ whole genome shotgun (WGS) entry which is preliminary data.</text>
</comment>
<gene>
    <name evidence="2" type="ORF">HHI36_015091</name>
</gene>
<keyword evidence="3" id="KW-1185">Reference proteome</keyword>
<dbReference type="InterPro" id="IPR038717">
    <property type="entry name" value="Tc1-like_DDE_dom"/>
</dbReference>
<organism evidence="2 3">
    <name type="scientific">Cryptolaemus montrouzieri</name>
    <dbReference type="NCBI Taxonomy" id="559131"/>
    <lineage>
        <taxon>Eukaryota</taxon>
        <taxon>Metazoa</taxon>
        <taxon>Ecdysozoa</taxon>
        <taxon>Arthropoda</taxon>
        <taxon>Hexapoda</taxon>
        <taxon>Insecta</taxon>
        <taxon>Pterygota</taxon>
        <taxon>Neoptera</taxon>
        <taxon>Endopterygota</taxon>
        <taxon>Coleoptera</taxon>
        <taxon>Polyphaga</taxon>
        <taxon>Cucujiformia</taxon>
        <taxon>Coccinelloidea</taxon>
        <taxon>Coccinellidae</taxon>
        <taxon>Scymninae</taxon>
        <taxon>Scymnini</taxon>
        <taxon>Cryptolaemus</taxon>
    </lineage>
</organism>
<dbReference type="Proteomes" id="UP001516400">
    <property type="component" value="Unassembled WGS sequence"/>
</dbReference>
<dbReference type="AlphaFoldDB" id="A0ABD2N4P6"/>
<accession>A0ABD2N4P6</accession>
<dbReference type="Gene3D" id="3.30.420.10">
    <property type="entry name" value="Ribonuclease H-like superfamily/Ribonuclease H"/>
    <property type="match status" value="1"/>
</dbReference>
<reference evidence="2 3" key="1">
    <citation type="journal article" date="2021" name="BMC Biol.">
        <title>Horizontally acquired antibacterial genes associated with adaptive radiation of ladybird beetles.</title>
        <authorList>
            <person name="Li H.S."/>
            <person name="Tang X.F."/>
            <person name="Huang Y.H."/>
            <person name="Xu Z.Y."/>
            <person name="Chen M.L."/>
            <person name="Du X.Y."/>
            <person name="Qiu B.Y."/>
            <person name="Chen P.T."/>
            <person name="Zhang W."/>
            <person name="Slipinski A."/>
            <person name="Escalona H.E."/>
            <person name="Waterhouse R.M."/>
            <person name="Zwick A."/>
            <person name="Pang H."/>
        </authorList>
    </citation>
    <scope>NUCLEOTIDE SEQUENCE [LARGE SCALE GENOMIC DNA]</scope>
    <source>
        <strain evidence="2">SYSU2018</strain>
    </source>
</reference>
<sequence length="101" mass="12163">MHDNARPHASRVVPEFLQNAEIDILRWPARSPDLNPIEHVWDNMRWQTQQRKMPCRALQQLENLLLEIWNSVTQEYMQNLFEGLPRRILAVFRALEKKLDF</sequence>
<evidence type="ECO:0000313" key="2">
    <source>
        <dbReference type="EMBL" id="KAL3273661.1"/>
    </source>
</evidence>
<name>A0ABD2N4P6_9CUCU</name>